<keyword evidence="4" id="KW-0175">Coiled coil</keyword>
<sequence>MRELLEKGAEVDTEDREGRTALTVALAFGQEAAARALLEAGAGVNAGSGQRPLHAAAEKGTLEMVRELVEKGAEVGVEDGEGRTALTVALAGGKEGAARALLEAGASVGEAGRSGFCALGVFLSALVRTAMLAVLRGPAAGKLDGSALVFPSDGFQTFGCAFTCKIPSRQVYYELVILKPLTDPQFGFVDASFELSSASGGSGVDVIDFTLGVFPAFTAFSGAVSVHMLACEMQYMPPDHIAFGDECDLANVAQLDDCDLRVVEILAERLAGRHSHCTLRLLATLGLSDITRLLLENGAASADAAGPVHEGVTALDLARKDGVTPLCIAAQNGQKEVVDVLLAKGAQVDLAQKDGVTPLIAAALKGQKEVVDVLLSLQEAALLGCSKNAQGEGMPSAEAKGAAGGDGSCAEAALRATTRYAHAAACAAPCGNAHCGSRFAETWDEGATFHCFSCKRAIAHQRCAAERAAMEAVKQLDAARASPGAEREAQQVGRGVRVGWLKAFAARAECKGLATWEVVGRVVKPATEKFHRCRYVELPEMAGEVGRATVFVSHTWGARLVDTVAAIAHVLDDDAFVWLDIFAVRQWPGNQADLDFESLVRDTDALLLCAVHLDSVAQLKDAHGRCAPPEDALKMCAFFRVWCLVELAAALHNHKPVVMLIGAAQEEEGGGGFLPNTSMCQNLYFMIDVRNASASVEADRVRILDEVERNGGGCAAVNALARGAVSGTFVGMHERELHVVNGGAVRRNEVSCKPRVPHGARRAATEVATGFAGRRLQKPWRDMGCGNTKMDASAVNIDKTPAPPARGSPQEPGHLLNIDKTPAPPAQGSPQDPGHPLNQPCSVLVFVSARISTNAFAMLDAVLDERSMNTRPPLGQVLGLRTKSQQRTAANRLREVCEAVEAVSRVAVVATMYPTRTVPPEVDQEAIIDLVDTLVDVARRLVNNPQRGARLVLLLQCSERLLMTVEALKPFPALSEETLVSWQGKLRAMRKTRAQVRVPEKQGVGMALVDMHLTRLEARLIHFPKEGQTVKVMAAGATMVFGLCKSLLMTRLDSTFVDGLKQAAGLASDAVRQGATHVCLAEMALADQPSILMGGLSASHVDADAHEDVDAHEDEDVDVKAVGRDTLRYLKHLQGRHFQLTKGRWEPTPGRWEPKAAFATLLGEVALGKADSAVNICSLPPEVLSSICMGDEQFIGLCNLMSLGASTADWATPCKPMALRLTHWVEELLYPGLDFAEWRGRGLQLLTEGVRLLTDDARARLDSAASELLVTSTQHLTSSVADRLEERGAELRENAAEQRDEARELLAGVGHAVDSLCAALQAVCAGAKAAQVWASKASKLLHTLAGCDASNSTTARAFAFLKHAAVQGVVTQLLGERSPPAEWNADAVRALAVEHLSSRLLETAESANLCGCMDAVLRALTSGTLQALKAGWDWEALSDAVPEVKVAVAQIQDVPQKMAHDLWSKADQSAAALAGFLSLVPVVSPDCQKLWDDEARPALTACCKQAARDVPTFWRKQLQEACVKLAAGAASARHSASQADTLQGVQGAADGLQSRSLLKDAAEATARKMVDALLQQEESVGLERLASRLIAALEVVSCQLVDRDAANIGASVVPKAWTSKLPGLVEDLADHSSSSLRFLHDVESCAAKCKELLELHVRAALSQAQQAMSHGIRQRESDDSREQGEDPGECQAPDKSPTELLKVLAQRLRVVQAALLEDPLQAAFAAADPQPAEAGEERTVSLMAAKMRACRATDVAQAQSAEAEVVAMQAAFARLVRDFGALGSLTEARLPDVNAKLVDGARATLKKCLEAVGIDGLKSTIQNAANGMKVDAVELLDQAASTVVGEAAAGMAAGMAEWLPGDLLRDLARGYAAARPLEQRHVREAAAVSVLQVLDGLRAQVGAPRRGNAPSPHACDKGHDAATRRDAHTARAKRDALRDTLQAAVMRCWSLEVDPAVRAVLAGGDTLAAELNMLQRVVAWEEGDEETEAQAGGAHDERFEAWTAVQETVRQEVERQLQALADLRQQAEREADVLRKHQLLLRCREVHAALARVSRNVKDQGTSLGVMIGFLTGIDSKLDAIGAQLDELQEGVRALGLDLRKLVGRPVLEELRERAERRCAEQRRLREQVYIPTRGVHAGEDGKFEVDTKPSESHEAGSNPPVDLLTAVRAEFLESNEKKVLLVSGQAGSGKSTFVQELEHVLDMACLQERPGDGVETVLVKVSLPTLRNPLADLFGEALRQKGLREAQINELRDLVRDGRARLLLLLDAYDELPQQYLFKNLYMSNNLEQFRAQPAARGQGASGASDPAATEGGGERAPGASAFPKVIITTRTELLARGGAYEHAFFPVEPDDNSEASRAAAEKSFLELRLAPFDEQVNEYIHAKVALEVRQKLGKQFGAFQPLSKQAAEELEEDVKSKKQAAKELEEGVKSKFNMLVHAACQAVTSPSEVSNVEDGDAQHVVLASVPAEVAHEGQGHEPKLLSFVLAAALLQPPPDLNKAMQEFSEKLTKEGAAQQVWLFQDYRDAFDAVPELKELTTTPFMVQIVTEILPKLREMQGTDALMKAKLLLLLEEDAAQTVWGCISRWRGRLPEDAALQQVRIALDSNTAEKEGAASLGLAALAELAKEVTELLRAKGMLLKQPKLAEIAREQVEAKRKAGGDMEHATWSRLGAGWRAACALGSTAASMPGDQEAADVGNAETLGQNSGVPEDGAVNAMVEAVLDDLLQHAEDEAEYEDAVEDTICSAGIPYMLKSALQRTKVRRSDIYAMFTARYVEREARKAVGRGTVDGATVEREGKEYAQRLALTMVSENVSKVLMASSSELFHEESVWDAFLRGGGELRAAAQSAAPVKCDGGVLTFIHKTVQEYLCAASLRAASRAALSDLAVPLEQLEERLQSAAEPAAPGSTGGAGAGEGLKPSEGTDAGALSTQPGTRTAAPGAGGLPEAPQQGDQRQKHQSEGTRAAKALQRVAERLLKSGWAQVDLRDEDVVRDFLTDLFLDDVEFAAEIGFVAGWSQQLLDSAGQKGTDVYRADLLRGNVSAVLGGALPKRAGGTLLHAAAADGSYFAVARILEMRKRGHAPRGLLEQRDDEGRTPLFCAAQSGHAQVAAALLAAGARRDARSNLRPEPERPLGG</sequence>
<protein>
    <recommendedName>
        <fullName evidence="6">NACHT domain-containing protein</fullName>
    </recommendedName>
</protein>
<feature type="repeat" description="ANK" evidence="3">
    <location>
        <begin position="81"/>
        <end position="113"/>
    </location>
</feature>
<evidence type="ECO:0000256" key="2">
    <source>
        <dbReference type="ARBA" id="ARBA00023043"/>
    </source>
</evidence>
<feature type="region of interest" description="Disordered" evidence="5">
    <location>
        <begin position="2294"/>
        <end position="2322"/>
    </location>
</feature>
<accession>A0AAE0KVQ8</accession>
<dbReference type="InterPro" id="IPR002110">
    <property type="entry name" value="Ankyrin_rpt"/>
</dbReference>
<feature type="domain" description="NACHT" evidence="6">
    <location>
        <begin position="2179"/>
        <end position="2273"/>
    </location>
</feature>
<dbReference type="PROSITE" id="PS50297">
    <property type="entry name" value="ANK_REP_REGION"/>
    <property type="match status" value="6"/>
</dbReference>
<dbReference type="InterPro" id="IPR051165">
    <property type="entry name" value="Multifunctional_ANK_Repeat"/>
</dbReference>
<gene>
    <name evidence="7" type="ORF">CYMTET_28603</name>
</gene>
<dbReference type="InterPro" id="IPR036770">
    <property type="entry name" value="Ankyrin_rpt-contain_sf"/>
</dbReference>
<dbReference type="SMART" id="SM00248">
    <property type="entry name" value="ANK"/>
    <property type="match status" value="7"/>
</dbReference>
<dbReference type="InterPro" id="IPR007111">
    <property type="entry name" value="NACHT_NTPase"/>
</dbReference>
<keyword evidence="2 3" id="KW-0040">ANK repeat</keyword>
<evidence type="ECO:0000256" key="3">
    <source>
        <dbReference type="PROSITE-ProRule" id="PRU00023"/>
    </source>
</evidence>
<evidence type="ECO:0000313" key="8">
    <source>
        <dbReference type="Proteomes" id="UP001190700"/>
    </source>
</evidence>
<dbReference type="Gene3D" id="3.40.50.300">
    <property type="entry name" value="P-loop containing nucleotide triphosphate hydrolases"/>
    <property type="match status" value="1"/>
</dbReference>
<feature type="compositionally biased region" description="Basic and acidic residues" evidence="5">
    <location>
        <begin position="1914"/>
        <end position="1928"/>
    </location>
</feature>
<reference evidence="7 8" key="1">
    <citation type="journal article" date="2015" name="Genome Biol. Evol.">
        <title>Comparative Genomics of a Bacterivorous Green Alga Reveals Evolutionary Causalities and Consequences of Phago-Mixotrophic Mode of Nutrition.</title>
        <authorList>
            <person name="Burns J.A."/>
            <person name="Paasch A."/>
            <person name="Narechania A."/>
            <person name="Kim E."/>
        </authorList>
    </citation>
    <scope>NUCLEOTIDE SEQUENCE [LARGE SCALE GENOMIC DNA]</scope>
    <source>
        <strain evidence="7 8">PLY_AMNH</strain>
    </source>
</reference>
<dbReference type="PROSITE" id="PS50837">
    <property type="entry name" value="NACHT"/>
    <property type="match status" value="1"/>
</dbReference>
<dbReference type="EMBL" id="LGRX02016116">
    <property type="protein sequence ID" value="KAK3262548.1"/>
    <property type="molecule type" value="Genomic_DNA"/>
</dbReference>
<dbReference type="PANTHER" id="PTHR24123:SF33">
    <property type="entry name" value="PROTEIN HOS4"/>
    <property type="match status" value="1"/>
</dbReference>
<dbReference type="InterPro" id="IPR027417">
    <property type="entry name" value="P-loop_NTPase"/>
</dbReference>
<dbReference type="PROSITE" id="PS50088">
    <property type="entry name" value="ANK_REPEAT"/>
    <property type="match status" value="6"/>
</dbReference>
<feature type="coiled-coil region" evidence="4">
    <location>
        <begin position="2006"/>
        <end position="2037"/>
    </location>
</feature>
<feature type="region of interest" description="Disordered" evidence="5">
    <location>
        <begin position="2898"/>
        <end position="2965"/>
    </location>
</feature>
<feature type="compositionally biased region" description="Basic and acidic residues" evidence="5">
    <location>
        <begin position="1673"/>
        <end position="1684"/>
    </location>
</feature>
<feature type="region of interest" description="Disordered" evidence="5">
    <location>
        <begin position="1903"/>
        <end position="1928"/>
    </location>
</feature>
<evidence type="ECO:0000256" key="4">
    <source>
        <dbReference type="SAM" id="Coils"/>
    </source>
</evidence>
<feature type="repeat" description="ANK" evidence="3">
    <location>
        <begin position="48"/>
        <end position="80"/>
    </location>
</feature>
<organism evidence="7 8">
    <name type="scientific">Cymbomonas tetramitiformis</name>
    <dbReference type="NCBI Taxonomy" id="36881"/>
    <lineage>
        <taxon>Eukaryota</taxon>
        <taxon>Viridiplantae</taxon>
        <taxon>Chlorophyta</taxon>
        <taxon>Pyramimonadophyceae</taxon>
        <taxon>Pyramimonadales</taxon>
        <taxon>Pyramimonadaceae</taxon>
        <taxon>Cymbomonas</taxon>
    </lineage>
</organism>
<dbReference type="Proteomes" id="UP001190700">
    <property type="component" value="Unassembled WGS sequence"/>
</dbReference>
<feature type="compositionally biased region" description="Basic and acidic residues" evidence="5">
    <location>
        <begin position="2140"/>
        <end position="2155"/>
    </location>
</feature>
<evidence type="ECO:0000256" key="1">
    <source>
        <dbReference type="ARBA" id="ARBA00022737"/>
    </source>
</evidence>
<feature type="repeat" description="ANK" evidence="3">
    <location>
        <begin position="3093"/>
        <end position="3125"/>
    </location>
</feature>
<comment type="caution">
    <text evidence="7">The sequence shown here is derived from an EMBL/GenBank/DDBJ whole genome shotgun (WGS) entry which is preliminary data.</text>
</comment>
<proteinExistence type="predicted"/>
<evidence type="ECO:0000313" key="7">
    <source>
        <dbReference type="EMBL" id="KAK3262548.1"/>
    </source>
</evidence>
<dbReference type="PANTHER" id="PTHR24123">
    <property type="entry name" value="ANKYRIN REPEAT-CONTAINING"/>
    <property type="match status" value="1"/>
</dbReference>
<feature type="region of interest" description="Disordered" evidence="5">
    <location>
        <begin position="796"/>
        <end position="837"/>
    </location>
</feature>
<feature type="compositionally biased region" description="Low complexity" evidence="5">
    <location>
        <begin position="2931"/>
        <end position="2952"/>
    </location>
</feature>
<feature type="repeat" description="ANK" evidence="3">
    <location>
        <begin position="354"/>
        <end position="376"/>
    </location>
</feature>
<evidence type="ECO:0000256" key="5">
    <source>
        <dbReference type="SAM" id="MobiDB-lite"/>
    </source>
</evidence>
<dbReference type="Gene3D" id="1.25.40.20">
    <property type="entry name" value="Ankyrin repeat-containing domain"/>
    <property type="match status" value="3"/>
</dbReference>
<keyword evidence="1" id="KW-0677">Repeat</keyword>
<dbReference type="SUPFAM" id="SSF48403">
    <property type="entry name" value="Ankyrin repeat"/>
    <property type="match status" value="3"/>
</dbReference>
<dbReference type="Pfam" id="PF12796">
    <property type="entry name" value="Ank_2"/>
    <property type="match status" value="3"/>
</dbReference>
<feature type="region of interest" description="Disordered" evidence="5">
    <location>
        <begin position="2140"/>
        <end position="2161"/>
    </location>
</feature>
<evidence type="ECO:0000259" key="6">
    <source>
        <dbReference type="PROSITE" id="PS50837"/>
    </source>
</evidence>
<feature type="region of interest" description="Disordered" evidence="5">
    <location>
        <begin position="1666"/>
        <end position="1696"/>
    </location>
</feature>
<name>A0AAE0KVQ8_9CHLO</name>
<feature type="repeat" description="ANK" evidence="3">
    <location>
        <begin position="17"/>
        <end position="49"/>
    </location>
</feature>
<feature type="repeat" description="ANK" evidence="3">
    <location>
        <begin position="321"/>
        <end position="353"/>
    </location>
</feature>
<keyword evidence="8" id="KW-1185">Reference proteome</keyword>